<reference evidence="3" key="1">
    <citation type="journal article" date="2019" name="Int. J. Syst. Evol. Microbiol.">
        <title>The Global Catalogue of Microorganisms (GCM) 10K type strain sequencing project: providing services to taxonomists for standard genome sequencing and annotation.</title>
        <authorList>
            <consortium name="The Broad Institute Genomics Platform"/>
            <consortium name="The Broad Institute Genome Sequencing Center for Infectious Disease"/>
            <person name="Wu L."/>
            <person name="Ma J."/>
        </authorList>
    </citation>
    <scope>NUCLEOTIDE SEQUENCE [LARGE SCALE GENOMIC DNA]</scope>
    <source>
        <strain evidence="3">JCM 4253</strain>
    </source>
</reference>
<evidence type="ECO:0000313" key="2">
    <source>
        <dbReference type="EMBL" id="GHG67878.1"/>
    </source>
</evidence>
<feature type="compositionally biased region" description="Pro residues" evidence="1">
    <location>
        <begin position="48"/>
        <end position="61"/>
    </location>
</feature>
<evidence type="ECO:0000313" key="3">
    <source>
        <dbReference type="Proteomes" id="UP000619355"/>
    </source>
</evidence>
<evidence type="ECO:0000256" key="1">
    <source>
        <dbReference type="SAM" id="MobiDB-lite"/>
    </source>
</evidence>
<proteinExistence type="predicted"/>
<sequence length="109" mass="11527">MRGIGAPGRPLRRPTVTPEGSTHVGRAFTGTTSSVSRTASANLAAAVPRPPRVFAQPPPWRTPACARPQPGYTAAYATGSLPGTGSARPSFTRRRRWDSASETAMVREP</sequence>
<feature type="region of interest" description="Disordered" evidence="1">
    <location>
        <begin position="1"/>
        <end position="109"/>
    </location>
</feature>
<protein>
    <submittedName>
        <fullName evidence="2">Uncharacterized protein</fullName>
    </submittedName>
</protein>
<organism evidence="2 3">
    <name type="scientific">Streptomyces capoamus</name>
    <dbReference type="NCBI Taxonomy" id="68183"/>
    <lineage>
        <taxon>Bacteria</taxon>
        <taxon>Bacillati</taxon>
        <taxon>Actinomycetota</taxon>
        <taxon>Actinomycetes</taxon>
        <taxon>Kitasatosporales</taxon>
        <taxon>Streptomycetaceae</taxon>
        <taxon>Streptomyces</taxon>
    </lineage>
</organism>
<keyword evidence="3" id="KW-1185">Reference proteome</keyword>
<dbReference type="AlphaFoldDB" id="A0A919F171"/>
<dbReference type="EMBL" id="BNBF01000023">
    <property type="protein sequence ID" value="GHG67878.1"/>
    <property type="molecule type" value="Genomic_DNA"/>
</dbReference>
<feature type="compositionally biased region" description="Polar residues" evidence="1">
    <location>
        <begin position="29"/>
        <end position="41"/>
    </location>
</feature>
<gene>
    <name evidence="2" type="ORF">GCM10018980_61070</name>
</gene>
<dbReference type="Proteomes" id="UP000619355">
    <property type="component" value="Unassembled WGS sequence"/>
</dbReference>
<accession>A0A919F171</accession>
<name>A0A919F171_9ACTN</name>
<comment type="caution">
    <text evidence="2">The sequence shown here is derived from an EMBL/GenBank/DDBJ whole genome shotgun (WGS) entry which is preliminary data.</text>
</comment>